<name>A0ACD5YAQ5_AVESA</name>
<proteinExistence type="predicted"/>
<organism evidence="1 2">
    <name type="scientific">Avena sativa</name>
    <name type="common">Oat</name>
    <dbReference type="NCBI Taxonomy" id="4498"/>
    <lineage>
        <taxon>Eukaryota</taxon>
        <taxon>Viridiplantae</taxon>
        <taxon>Streptophyta</taxon>
        <taxon>Embryophyta</taxon>
        <taxon>Tracheophyta</taxon>
        <taxon>Spermatophyta</taxon>
        <taxon>Magnoliopsida</taxon>
        <taxon>Liliopsida</taxon>
        <taxon>Poales</taxon>
        <taxon>Poaceae</taxon>
        <taxon>BOP clade</taxon>
        <taxon>Pooideae</taxon>
        <taxon>Poodae</taxon>
        <taxon>Poeae</taxon>
        <taxon>Poeae Chloroplast Group 1 (Aveneae type)</taxon>
        <taxon>Aveninae</taxon>
        <taxon>Avena</taxon>
    </lineage>
</organism>
<keyword evidence="2" id="KW-1185">Reference proteome</keyword>
<protein>
    <submittedName>
        <fullName evidence="1">Uncharacterized protein</fullName>
    </submittedName>
</protein>
<dbReference type="Proteomes" id="UP001732700">
    <property type="component" value="Chromosome 5D"/>
</dbReference>
<dbReference type="EnsemblPlants" id="AVESA.00010b.r2.5DG0943110.1">
    <property type="protein sequence ID" value="AVESA.00010b.r2.5DG0943110.1.CDS"/>
    <property type="gene ID" value="AVESA.00010b.r2.5DG0943110"/>
</dbReference>
<reference evidence="1" key="1">
    <citation type="submission" date="2021-05" db="EMBL/GenBank/DDBJ databases">
        <authorList>
            <person name="Scholz U."/>
            <person name="Mascher M."/>
            <person name="Fiebig A."/>
        </authorList>
    </citation>
    <scope>NUCLEOTIDE SEQUENCE [LARGE SCALE GENOMIC DNA]</scope>
</reference>
<sequence>MSRERKKAAALHEKMQILRSITHSHALSSTSIIMDASEYIKELKQKVVRLNQEIAREEATTNSHNNKENSFPTVSVETLGHGFLVNVSSDKSCPGLLGSVLEAFEELGLTVLQATASCADTFRLEAMGGGGEVCMHSQAENVDEHVVRRAVLQAMRNCGAEQDDQ</sequence>
<accession>A0ACD5YAQ5</accession>
<reference evidence="1" key="2">
    <citation type="submission" date="2025-09" db="UniProtKB">
        <authorList>
            <consortium name="EnsemblPlants"/>
        </authorList>
    </citation>
    <scope>IDENTIFICATION</scope>
</reference>
<evidence type="ECO:0000313" key="2">
    <source>
        <dbReference type="Proteomes" id="UP001732700"/>
    </source>
</evidence>
<evidence type="ECO:0000313" key="1">
    <source>
        <dbReference type="EnsemblPlants" id="AVESA.00010b.r2.5DG0943110.1.CDS"/>
    </source>
</evidence>